<organism evidence="2 3">
    <name type="scientific">Pseudoduganella aquatica</name>
    <dbReference type="NCBI Taxonomy" id="2660641"/>
    <lineage>
        <taxon>Bacteria</taxon>
        <taxon>Pseudomonadati</taxon>
        <taxon>Pseudomonadota</taxon>
        <taxon>Betaproteobacteria</taxon>
        <taxon>Burkholderiales</taxon>
        <taxon>Oxalobacteraceae</taxon>
        <taxon>Telluria group</taxon>
        <taxon>Pseudoduganella</taxon>
    </lineage>
</organism>
<dbReference type="RefSeq" id="WP_161071421.1">
    <property type="nucleotide sequence ID" value="NZ_CP086370.1"/>
</dbReference>
<reference evidence="2 3" key="1">
    <citation type="submission" date="2019-12" db="EMBL/GenBank/DDBJ databases">
        <title>Novel species isolated from a subtropical stream in China.</title>
        <authorList>
            <person name="Lu H."/>
        </authorList>
    </citation>
    <scope>NUCLEOTIDE SEQUENCE [LARGE SCALE GENOMIC DNA]</scope>
    <source>
        <strain evidence="2 3">FT127W</strain>
    </source>
</reference>
<dbReference type="AlphaFoldDB" id="A0A7X4KLR6"/>
<protein>
    <recommendedName>
        <fullName evidence="4">Periplasmic heavy metal sensor</fullName>
    </recommendedName>
</protein>
<gene>
    <name evidence="2" type="ORF">GTP77_06795</name>
</gene>
<keyword evidence="3" id="KW-1185">Reference proteome</keyword>
<keyword evidence="1" id="KW-0732">Signal</keyword>
<dbReference type="EMBL" id="WWCU01000005">
    <property type="protein sequence ID" value="MYN07045.1"/>
    <property type="molecule type" value="Genomic_DNA"/>
</dbReference>
<dbReference type="Proteomes" id="UP000450676">
    <property type="component" value="Unassembled WGS sequence"/>
</dbReference>
<proteinExistence type="predicted"/>
<comment type="caution">
    <text evidence="2">The sequence shown here is derived from an EMBL/GenBank/DDBJ whole genome shotgun (WGS) entry which is preliminary data.</text>
</comment>
<evidence type="ECO:0008006" key="4">
    <source>
        <dbReference type="Google" id="ProtNLM"/>
    </source>
</evidence>
<feature type="signal peptide" evidence="1">
    <location>
        <begin position="1"/>
        <end position="26"/>
    </location>
</feature>
<evidence type="ECO:0000256" key="1">
    <source>
        <dbReference type="SAM" id="SignalP"/>
    </source>
</evidence>
<sequence>MNTIRKSLIIGMTVFGLGVAGSAAYAADAPAPGRHGQALTQEQIAAKMAERQAKFKEMVAKRQAALHDKLKLTAAQEPAWAAFTAATAPKLPAARPDRAALAQLSTPELMEKRQEMHKQMLAQQEVRLAALKTFYAQLTPEQQKTFDEAARHRHGRFGGHRGGQGGGMMMRHG</sequence>
<feature type="chain" id="PRO_5031230052" description="Periplasmic heavy metal sensor" evidence="1">
    <location>
        <begin position="27"/>
        <end position="173"/>
    </location>
</feature>
<name>A0A7X4KLR6_9BURK</name>
<evidence type="ECO:0000313" key="2">
    <source>
        <dbReference type="EMBL" id="MYN07045.1"/>
    </source>
</evidence>
<dbReference type="GO" id="GO:0042597">
    <property type="term" value="C:periplasmic space"/>
    <property type="evidence" value="ECO:0007669"/>
    <property type="project" value="InterPro"/>
</dbReference>
<accession>A0A7X4KLR6</accession>
<dbReference type="Pfam" id="PF07813">
    <property type="entry name" value="LTXXQ"/>
    <property type="match status" value="1"/>
</dbReference>
<evidence type="ECO:0000313" key="3">
    <source>
        <dbReference type="Proteomes" id="UP000450676"/>
    </source>
</evidence>
<dbReference type="InterPro" id="IPR012899">
    <property type="entry name" value="LTXXQ"/>
</dbReference>